<dbReference type="Proteomes" id="UP000194218">
    <property type="component" value="Chromosome"/>
</dbReference>
<dbReference type="KEGG" id="smao:CAG99_19860"/>
<proteinExistence type="predicted"/>
<keyword evidence="2" id="KW-1185">Reference proteome</keyword>
<name>A0A1W7D1B7_9ACTN</name>
<protein>
    <submittedName>
        <fullName evidence="1">Uncharacterized protein</fullName>
    </submittedName>
</protein>
<reference evidence="1 2" key="1">
    <citation type="submission" date="2017-05" db="EMBL/GenBank/DDBJ databases">
        <title>Complete genome sequence of Streptomyces sp. SCSIO 03032 revealed the diverse biosynthetic pathways for its bioactive secondary metabolites.</title>
        <authorList>
            <person name="Ma L."/>
            <person name="Zhu Y."/>
            <person name="Zhang W."/>
            <person name="Zhang G."/>
            <person name="Tian X."/>
            <person name="Zhang S."/>
            <person name="Zhang C."/>
        </authorList>
    </citation>
    <scope>NUCLEOTIDE SEQUENCE [LARGE SCALE GENOMIC DNA]</scope>
    <source>
        <strain evidence="1 2">SCSIO 03032</strain>
    </source>
</reference>
<sequence length="137" mass="14763">MMAGGSPEWVPVENVVDVVCGRWWEGVRLPTFVGLRVLSRLRERSGPVIEDRVAESMTWLVRVGAAEGWERLAPGTHVLRAGWEIAVPPVGCVGGPWEGGASLRWLSRPTATCLTHPPDLLDALRHVLPGGTGAARA</sequence>
<dbReference type="EMBL" id="CP021121">
    <property type="protein sequence ID" value="ARQ70795.1"/>
    <property type="molecule type" value="Genomic_DNA"/>
</dbReference>
<evidence type="ECO:0000313" key="2">
    <source>
        <dbReference type="Proteomes" id="UP000194218"/>
    </source>
</evidence>
<evidence type="ECO:0000313" key="1">
    <source>
        <dbReference type="EMBL" id="ARQ70795.1"/>
    </source>
</evidence>
<organism evidence="1 2">
    <name type="scientific">Streptomyces marincola</name>
    <dbReference type="NCBI Taxonomy" id="2878388"/>
    <lineage>
        <taxon>Bacteria</taxon>
        <taxon>Bacillati</taxon>
        <taxon>Actinomycetota</taxon>
        <taxon>Actinomycetes</taxon>
        <taxon>Kitasatosporales</taxon>
        <taxon>Streptomycetaceae</taxon>
        <taxon>Streptomyces</taxon>
    </lineage>
</organism>
<accession>A0A1W7D1B7</accession>
<dbReference type="AlphaFoldDB" id="A0A1W7D1B7"/>
<gene>
    <name evidence="1" type="ORF">CAG99_19860</name>
</gene>